<dbReference type="InterPro" id="IPR035093">
    <property type="entry name" value="RelE/ParE_toxin_dom_sf"/>
</dbReference>
<dbReference type="EMBL" id="JANHOH010000005">
    <property type="protein sequence ID" value="MCQ6960076.1"/>
    <property type="molecule type" value="Genomic_DNA"/>
</dbReference>
<organism evidence="1 2">
    <name type="scientific">Mucilaginibacter aquariorum</name>
    <dbReference type="NCBI Taxonomy" id="2967225"/>
    <lineage>
        <taxon>Bacteria</taxon>
        <taxon>Pseudomonadati</taxon>
        <taxon>Bacteroidota</taxon>
        <taxon>Sphingobacteriia</taxon>
        <taxon>Sphingobacteriales</taxon>
        <taxon>Sphingobacteriaceae</taxon>
        <taxon>Mucilaginibacter</taxon>
    </lineage>
</organism>
<evidence type="ECO:0000313" key="1">
    <source>
        <dbReference type="EMBL" id="MCQ6960076.1"/>
    </source>
</evidence>
<gene>
    <name evidence="1" type="ORF">NPE20_19005</name>
</gene>
<evidence type="ECO:0008006" key="3">
    <source>
        <dbReference type="Google" id="ProtNLM"/>
    </source>
</evidence>
<dbReference type="RefSeq" id="WP_256540263.1">
    <property type="nucleotide sequence ID" value="NZ_JANHOH010000005.1"/>
</dbReference>
<proteinExistence type="predicted"/>
<keyword evidence="2" id="KW-1185">Reference proteome</keyword>
<dbReference type="Proteomes" id="UP001204376">
    <property type="component" value="Unassembled WGS sequence"/>
</dbReference>
<sequence length="102" mass="11959">MPDYPLLQIYYTDRSVADLLNIKGYILKYFTQKEVNRLYVMLQSFEKVVAAFPELYPTSIKSDKIHRAVLSKQLSVFYRVSKDKISVVAIIDNRMSYAKWPS</sequence>
<protein>
    <recommendedName>
        <fullName evidence="3">Type II toxin-antitoxin system RelE/ParE family toxin</fullName>
    </recommendedName>
</protein>
<comment type="caution">
    <text evidence="1">The sequence shown here is derived from an EMBL/GenBank/DDBJ whole genome shotgun (WGS) entry which is preliminary data.</text>
</comment>
<accession>A0ABT1T616</accession>
<reference evidence="1 2" key="1">
    <citation type="submission" date="2022-07" db="EMBL/GenBank/DDBJ databases">
        <title>Mucilaginibacter sp. JC4.</title>
        <authorList>
            <person name="Le V."/>
            <person name="Ko S.-R."/>
            <person name="Ahn C.-Y."/>
            <person name="Oh H.-M."/>
        </authorList>
    </citation>
    <scope>NUCLEOTIDE SEQUENCE [LARGE SCALE GENOMIC DNA]</scope>
    <source>
        <strain evidence="1 2">JC4</strain>
    </source>
</reference>
<name>A0ABT1T616_9SPHI</name>
<evidence type="ECO:0000313" key="2">
    <source>
        <dbReference type="Proteomes" id="UP001204376"/>
    </source>
</evidence>
<dbReference type="Gene3D" id="3.30.2310.20">
    <property type="entry name" value="RelE-like"/>
    <property type="match status" value="1"/>
</dbReference>